<dbReference type="InterPro" id="IPR050824">
    <property type="entry name" value="Thiol_disulfide_DsbA"/>
</dbReference>
<comment type="similarity">
    <text evidence="2">Belongs to the thioredoxin family. DsbA subfamily.</text>
</comment>
<dbReference type="InterPro" id="IPR017937">
    <property type="entry name" value="Thioredoxin_CS"/>
</dbReference>
<dbReference type="Proteomes" id="UP001177212">
    <property type="component" value="Unassembled WGS sequence"/>
</dbReference>
<comment type="caution">
    <text evidence="10">The sequence shown here is derived from an EMBL/GenBank/DDBJ whole genome shotgun (WGS) entry which is preliminary data.</text>
</comment>
<dbReference type="SUPFAM" id="SSF52833">
    <property type="entry name" value="Thioredoxin-like"/>
    <property type="match status" value="1"/>
</dbReference>
<keyword evidence="5 7" id="KW-1015">Disulfide bond</keyword>
<dbReference type="Gene3D" id="3.40.30.10">
    <property type="entry name" value="Glutaredoxin"/>
    <property type="match status" value="1"/>
</dbReference>
<dbReference type="PANTHER" id="PTHR35891">
    <property type="entry name" value="THIOL:DISULFIDE INTERCHANGE PROTEIN DSBA"/>
    <property type="match status" value="1"/>
</dbReference>
<evidence type="ECO:0000256" key="4">
    <source>
        <dbReference type="ARBA" id="ARBA00022764"/>
    </source>
</evidence>
<dbReference type="PANTHER" id="PTHR35891:SF2">
    <property type="entry name" value="THIOL:DISULFIDE INTERCHANGE PROTEIN DSBA"/>
    <property type="match status" value="1"/>
</dbReference>
<dbReference type="PROSITE" id="PS51352">
    <property type="entry name" value="THIOREDOXIN_2"/>
    <property type="match status" value="1"/>
</dbReference>
<proteinExistence type="inferred from homology"/>
<evidence type="ECO:0000259" key="9">
    <source>
        <dbReference type="PROSITE" id="PS51352"/>
    </source>
</evidence>
<sequence length="211" mass="24420">MRKFIAATLLLLPLFSQAAPLVENVHYKVLSTEKSETKKITEFFSFYCPHCFNFEPLMNEIKKDIATKHKDVELNKSHVDFIRGASPQTMTLLAKAQSLAVLVKKPEITEEIFKAIHEAKKPIETYSDFQKLFEKHGIHNIEFQNLFNSKEVEQAANKMKFLQTKYKDDLKGVPTLMINDKYMLMLNGFKASSYEDLFNQVKEAAFELTEK</sequence>
<evidence type="ECO:0000256" key="5">
    <source>
        <dbReference type="ARBA" id="ARBA00023157"/>
    </source>
</evidence>
<protein>
    <recommendedName>
        <fullName evidence="7">Thiol:disulfide interchange protein</fullName>
    </recommendedName>
</protein>
<dbReference type="InterPro" id="IPR023205">
    <property type="entry name" value="DsbA/DsbL"/>
</dbReference>
<accession>A0ABT9FK21</accession>
<organism evidence="10 11">
    <name type="scientific">Pseudoalteromonas marina</name>
    <dbReference type="NCBI Taxonomy" id="267375"/>
    <lineage>
        <taxon>Bacteria</taxon>
        <taxon>Pseudomonadati</taxon>
        <taxon>Pseudomonadota</taxon>
        <taxon>Gammaproteobacteria</taxon>
        <taxon>Alteromonadales</taxon>
        <taxon>Pseudoalteromonadaceae</taxon>
        <taxon>Pseudoalteromonas</taxon>
    </lineage>
</organism>
<evidence type="ECO:0000256" key="8">
    <source>
        <dbReference type="SAM" id="SignalP"/>
    </source>
</evidence>
<keyword evidence="6" id="KW-0676">Redox-active center</keyword>
<dbReference type="PROSITE" id="PS00194">
    <property type="entry name" value="THIOREDOXIN_1"/>
    <property type="match status" value="1"/>
</dbReference>
<reference evidence="10" key="1">
    <citation type="submission" date="2023-07" db="EMBL/GenBank/DDBJ databases">
        <title>Genome content predicts the carbon catabolic preferences of heterotrophic bacteria.</title>
        <authorList>
            <person name="Gralka M."/>
        </authorList>
    </citation>
    <scope>NUCLEOTIDE SEQUENCE</scope>
    <source>
        <strain evidence="10">4G09</strain>
    </source>
</reference>
<name>A0ABT9FK21_9GAMM</name>
<feature type="chain" id="PRO_5045765537" description="Thiol:disulfide interchange protein" evidence="8">
    <location>
        <begin position="19"/>
        <end position="211"/>
    </location>
</feature>
<dbReference type="RefSeq" id="WP_305473482.1">
    <property type="nucleotide sequence ID" value="NZ_JAUYVT010000038.1"/>
</dbReference>
<keyword evidence="3 8" id="KW-0732">Signal</keyword>
<keyword evidence="11" id="KW-1185">Reference proteome</keyword>
<evidence type="ECO:0000256" key="1">
    <source>
        <dbReference type="ARBA" id="ARBA00004418"/>
    </source>
</evidence>
<evidence type="ECO:0000256" key="7">
    <source>
        <dbReference type="PIRNR" id="PIRNR001488"/>
    </source>
</evidence>
<dbReference type="CDD" id="cd03019">
    <property type="entry name" value="DsbA_DsbA"/>
    <property type="match status" value="1"/>
</dbReference>
<feature type="signal peptide" evidence="8">
    <location>
        <begin position="1"/>
        <end position="18"/>
    </location>
</feature>
<evidence type="ECO:0000313" key="11">
    <source>
        <dbReference type="Proteomes" id="UP001177212"/>
    </source>
</evidence>
<evidence type="ECO:0000313" key="10">
    <source>
        <dbReference type="EMBL" id="MDP2567133.1"/>
    </source>
</evidence>
<evidence type="ECO:0000256" key="3">
    <source>
        <dbReference type="ARBA" id="ARBA00022729"/>
    </source>
</evidence>
<evidence type="ECO:0000256" key="6">
    <source>
        <dbReference type="ARBA" id="ARBA00023284"/>
    </source>
</evidence>
<feature type="domain" description="Thioredoxin" evidence="9">
    <location>
        <begin position="6"/>
        <end position="206"/>
    </location>
</feature>
<dbReference type="InterPro" id="IPR036249">
    <property type="entry name" value="Thioredoxin-like_sf"/>
</dbReference>
<dbReference type="InterPro" id="IPR001853">
    <property type="entry name" value="DSBA-like_thioredoxin_dom"/>
</dbReference>
<dbReference type="Pfam" id="PF01323">
    <property type="entry name" value="DSBA"/>
    <property type="match status" value="1"/>
</dbReference>
<dbReference type="EMBL" id="JAUYVT010000038">
    <property type="protein sequence ID" value="MDP2567133.1"/>
    <property type="molecule type" value="Genomic_DNA"/>
</dbReference>
<gene>
    <name evidence="10" type="ORF">Q8W34_21065</name>
</gene>
<keyword evidence="4 7" id="KW-0574">Periplasm</keyword>
<evidence type="ECO:0000256" key="2">
    <source>
        <dbReference type="ARBA" id="ARBA00005791"/>
    </source>
</evidence>
<dbReference type="InterPro" id="IPR013766">
    <property type="entry name" value="Thioredoxin_domain"/>
</dbReference>
<comment type="subcellular location">
    <subcellularLocation>
        <location evidence="1 7">Periplasm</location>
    </subcellularLocation>
</comment>
<dbReference type="PIRSF" id="PIRSF001488">
    <property type="entry name" value="Tdi_protein"/>
    <property type="match status" value="1"/>
</dbReference>